<sequence>MVGLIPYQNKSMAQIMCLEFAWALNTKHSLCLVETIPVSVSHLGPLQSSVNYDCNELEGFCLPYPSSIIASVSPSG</sequence>
<evidence type="ECO:0000313" key="1">
    <source>
        <dbReference type="Ensembl" id="ENSMNEP00000000319.1"/>
    </source>
</evidence>
<reference evidence="1" key="2">
    <citation type="submission" date="2025-09" db="UniProtKB">
        <authorList>
            <consortium name="Ensembl"/>
        </authorList>
    </citation>
    <scope>IDENTIFICATION</scope>
</reference>
<evidence type="ECO:0000313" key="2">
    <source>
        <dbReference type="Proteomes" id="UP000233120"/>
    </source>
</evidence>
<proteinExistence type="predicted"/>
<dbReference type="OMA" id="AQIMCLE"/>
<dbReference type="AlphaFoldDB" id="A0A2K6AMD4"/>
<dbReference type="GeneTree" id="ENSGT00910000147594"/>
<reference evidence="1" key="1">
    <citation type="submission" date="2025-08" db="UniProtKB">
        <authorList>
            <consortium name="Ensembl"/>
        </authorList>
    </citation>
    <scope>IDENTIFICATION</scope>
</reference>
<dbReference type="Ensembl" id="ENSMNET00000001508.1">
    <property type="protein sequence ID" value="ENSMNEP00000000319.1"/>
    <property type="gene ID" value="ENSMNEG00000001410.1"/>
</dbReference>
<dbReference type="Proteomes" id="UP000233120">
    <property type="component" value="Unassembled WGS sequence"/>
</dbReference>
<dbReference type="Bgee" id="ENSMNEG00000001410">
    <property type="expression patterns" value="Expressed in cerebellum and 12 other cell types or tissues"/>
</dbReference>
<organism evidence="1 2">
    <name type="scientific">Macaca nemestrina</name>
    <name type="common">Pig-tailed macaque</name>
    <dbReference type="NCBI Taxonomy" id="9545"/>
    <lineage>
        <taxon>Eukaryota</taxon>
        <taxon>Metazoa</taxon>
        <taxon>Chordata</taxon>
        <taxon>Craniata</taxon>
        <taxon>Vertebrata</taxon>
        <taxon>Euteleostomi</taxon>
        <taxon>Mammalia</taxon>
        <taxon>Eutheria</taxon>
        <taxon>Euarchontoglires</taxon>
        <taxon>Primates</taxon>
        <taxon>Haplorrhini</taxon>
        <taxon>Catarrhini</taxon>
        <taxon>Cercopithecidae</taxon>
        <taxon>Cercopithecinae</taxon>
        <taxon>Macaca</taxon>
    </lineage>
</organism>
<accession>A0A2K6AMD4</accession>
<keyword evidence="2" id="KW-1185">Reference proteome</keyword>
<name>A0A2K6AMD4_MACNE</name>
<protein>
    <submittedName>
        <fullName evidence="1">Uncharacterized protein</fullName>
    </submittedName>
</protein>